<keyword evidence="1" id="KW-0812">Transmembrane</keyword>
<evidence type="ECO:0000313" key="2">
    <source>
        <dbReference type="EMBL" id="KAK4175914.1"/>
    </source>
</evidence>
<dbReference type="AlphaFoldDB" id="A0AAN7A791"/>
<gene>
    <name evidence="2" type="ORF">QBC36DRAFT_16700</name>
</gene>
<organism evidence="2 3">
    <name type="scientific">Triangularia setosa</name>
    <dbReference type="NCBI Taxonomy" id="2587417"/>
    <lineage>
        <taxon>Eukaryota</taxon>
        <taxon>Fungi</taxon>
        <taxon>Dikarya</taxon>
        <taxon>Ascomycota</taxon>
        <taxon>Pezizomycotina</taxon>
        <taxon>Sordariomycetes</taxon>
        <taxon>Sordariomycetidae</taxon>
        <taxon>Sordariales</taxon>
        <taxon>Podosporaceae</taxon>
        <taxon>Triangularia</taxon>
    </lineage>
</organism>
<accession>A0AAN7A791</accession>
<comment type="caution">
    <text evidence="2">The sequence shown here is derived from an EMBL/GenBank/DDBJ whole genome shotgun (WGS) entry which is preliminary data.</text>
</comment>
<sequence length="139" mass="15923">MELFKAQGGLILKTVSFASFLIAILALWQTISSSADTRRNTITAEWSAKQDFLEFCKTHALRDPDCQKFQNTTLELPPEIQPSQYGKYWEHELDRSSTKFTIASKDYSDQALLLTLTWIVTVVQVHLKCHSREPDSSRI</sequence>
<evidence type="ECO:0000256" key="1">
    <source>
        <dbReference type="SAM" id="Phobius"/>
    </source>
</evidence>
<reference evidence="2" key="1">
    <citation type="journal article" date="2023" name="Mol. Phylogenet. Evol.">
        <title>Genome-scale phylogeny and comparative genomics of the fungal order Sordariales.</title>
        <authorList>
            <person name="Hensen N."/>
            <person name="Bonometti L."/>
            <person name="Westerberg I."/>
            <person name="Brannstrom I.O."/>
            <person name="Guillou S."/>
            <person name="Cros-Aarteil S."/>
            <person name="Calhoun S."/>
            <person name="Haridas S."/>
            <person name="Kuo A."/>
            <person name="Mondo S."/>
            <person name="Pangilinan J."/>
            <person name="Riley R."/>
            <person name="LaButti K."/>
            <person name="Andreopoulos B."/>
            <person name="Lipzen A."/>
            <person name="Chen C."/>
            <person name="Yan M."/>
            <person name="Daum C."/>
            <person name="Ng V."/>
            <person name="Clum A."/>
            <person name="Steindorff A."/>
            <person name="Ohm R.A."/>
            <person name="Martin F."/>
            <person name="Silar P."/>
            <person name="Natvig D.O."/>
            <person name="Lalanne C."/>
            <person name="Gautier V."/>
            <person name="Ament-Velasquez S.L."/>
            <person name="Kruys A."/>
            <person name="Hutchinson M.I."/>
            <person name="Powell A.J."/>
            <person name="Barry K."/>
            <person name="Miller A.N."/>
            <person name="Grigoriev I.V."/>
            <person name="Debuchy R."/>
            <person name="Gladieux P."/>
            <person name="Hiltunen Thoren M."/>
            <person name="Johannesson H."/>
        </authorList>
    </citation>
    <scope>NUCLEOTIDE SEQUENCE</scope>
    <source>
        <strain evidence="2">CBS 892.96</strain>
    </source>
</reference>
<proteinExistence type="predicted"/>
<name>A0AAN7A791_9PEZI</name>
<keyword evidence="1" id="KW-0472">Membrane</keyword>
<dbReference type="EMBL" id="MU866215">
    <property type="protein sequence ID" value="KAK4175914.1"/>
    <property type="molecule type" value="Genomic_DNA"/>
</dbReference>
<protein>
    <submittedName>
        <fullName evidence="2">Uncharacterized protein</fullName>
    </submittedName>
</protein>
<keyword evidence="3" id="KW-1185">Reference proteome</keyword>
<evidence type="ECO:0000313" key="3">
    <source>
        <dbReference type="Proteomes" id="UP001302321"/>
    </source>
</evidence>
<reference evidence="2" key="2">
    <citation type="submission" date="2023-05" db="EMBL/GenBank/DDBJ databases">
        <authorList>
            <consortium name="Lawrence Berkeley National Laboratory"/>
            <person name="Steindorff A."/>
            <person name="Hensen N."/>
            <person name="Bonometti L."/>
            <person name="Westerberg I."/>
            <person name="Brannstrom I.O."/>
            <person name="Guillou S."/>
            <person name="Cros-Aarteil S."/>
            <person name="Calhoun S."/>
            <person name="Haridas S."/>
            <person name="Kuo A."/>
            <person name="Mondo S."/>
            <person name="Pangilinan J."/>
            <person name="Riley R."/>
            <person name="Labutti K."/>
            <person name="Andreopoulos B."/>
            <person name="Lipzen A."/>
            <person name="Chen C."/>
            <person name="Yanf M."/>
            <person name="Daum C."/>
            <person name="Ng V."/>
            <person name="Clum A."/>
            <person name="Ohm R."/>
            <person name="Martin F."/>
            <person name="Silar P."/>
            <person name="Natvig D."/>
            <person name="Lalanne C."/>
            <person name="Gautier V."/>
            <person name="Ament-Velasquez S.L."/>
            <person name="Kruys A."/>
            <person name="Hutchinson M.I."/>
            <person name="Powell A.J."/>
            <person name="Barry K."/>
            <person name="Miller A.N."/>
            <person name="Grigoriev I.V."/>
            <person name="Debuchy R."/>
            <person name="Gladieux P."/>
            <person name="Thoren M.H."/>
            <person name="Johannesson H."/>
        </authorList>
    </citation>
    <scope>NUCLEOTIDE SEQUENCE</scope>
    <source>
        <strain evidence="2">CBS 892.96</strain>
    </source>
</reference>
<dbReference type="Proteomes" id="UP001302321">
    <property type="component" value="Unassembled WGS sequence"/>
</dbReference>
<keyword evidence="1" id="KW-1133">Transmembrane helix</keyword>
<feature type="transmembrane region" description="Helical" evidence="1">
    <location>
        <begin position="6"/>
        <end position="28"/>
    </location>
</feature>